<keyword evidence="8" id="KW-1185">Reference proteome</keyword>
<dbReference type="InterPro" id="IPR029062">
    <property type="entry name" value="Class_I_gatase-like"/>
</dbReference>
<dbReference type="PANTHER" id="PTHR48094:SF11">
    <property type="entry name" value="GLUTATHIONE-INDEPENDENT GLYOXALASE HSP31-RELATED"/>
    <property type="match status" value="1"/>
</dbReference>
<dbReference type="CDD" id="cd03141">
    <property type="entry name" value="GATase1_Hsp31_like"/>
    <property type="match status" value="1"/>
</dbReference>
<dbReference type="GO" id="GO:0019243">
    <property type="term" value="P:methylglyoxal catabolic process to D-lactate via S-lactoyl-glutathione"/>
    <property type="evidence" value="ECO:0007669"/>
    <property type="project" value="TreeGrafter"/>
</dbReference>
<dbReference type="GO" id="GO:0005737">
    <property type="term" value="C:cytoplasm"/>
    <property type="evidence" value="ECO:0007669"/>
    <property type="project" value="TreeGrafter"/>
</dbReference>
<dbReference type="InterPro" id="IPR002818">
    <property type="entry name" value="DJ-1/PfpI"/>
</dbReference>
<dbReference type="RefSeq" id="XP_025355209.1">
    <property type="nucleotide sequence ID" value="XM_025498618.1"/>
</dbReference>
<comment type="catalytic activity">
    <reaction evidence="5">
        <text>methylglyoxal + H2O = (R)-lactate + H(+)</text>
        <dbReference type="Rhea" id="RHEA:27754"/>
        <dbReference type="ChEBI" id="CHEBI:15377"/>
        <dbReference type="ChEBI" id="CHEBI:15378"/>
        <dbReference type="ChEBI" id="CHEBI:16004"/>
        <dbReference type="ChEBI" id="CHEBI:17158"/>
        <dbReference type="EC" id="4.2.1.130"/>
    </reaction>
</comment>
<dbReference type="OrthoDB" id="543156at2759"/>
<organism evidence="7 8">
    <name type="scientific">Meira miltonrushii</name>
    <dbReference type="NCBI Taxonomy" id="1280837"/>
    <lineage>
        <taxon>Eukaryota</taxon>
        <taxon>Fungi</taxon>
        <taxon>Dikarya</taxon>
        <taxon>Basidiomycota</taxon>
        <taxon>Ustilaginomycotina</taxon>
        <taxon>Exobasidiomycetes</taxon>
        <taxon>Exobasidiales</taxon>
        <taxon>Brachybasidiaceae</taxon>
        <taxon>Meira</taxon>
    </lineage>
</organism>
<dbReference type="SUPFAM" id="SSF52317">
    <property type="entry name" value="Class I glutamine amidotransferase-like"/>
    <property type="match status" value="1"/>
</dbReference>
<dbReference type="STRING" id="1280837.A0A316VB93"/>
<proteinExistence type="inferred from homology"/>
<dbReference type="Gene3D" id="3.40.50.880">
    <property type="match status" value="1"/>
</dbReference>
<dbReference type="Pfam" id="PF01965">
    <property type="entry name" value="DJ-1_PfpI"/>
    <property type="match status" value="1"/>
</dbReference>
<gene>
    <name evidence="7" type="ORF">FA14DRAFT_160314</name>
</gene>
<evidence type="ECO:0000313" key="8">
    <source>
        <dbReference type="Proteomes" id="UP000245771"/>
    </source>
</evidence>
<keyword evidence="2" id="KW-0346">Stress response</keyword>
<feature type="domain" description="DJ-1/PfpI" evidence="6">
    <location>
        <begin position="36"/>
        <end position="220"/>
    </location>
</feature>
<dbReference type="GO" id="GO:0019172">
    <property type="term" value="F:glyoxalase III activity"/>
    <property type="evidence" value="ECO:0007669"/>
    <property type="project" value="UniProtKB-EC"/>
</dbReference>
<dbReference type="InterPro" id="IPR050325">
    <property type="entry name" value="Prot/Nucl_acid_deglycase"/>
</dbReference>
<evidence type="ECO:0000256" key="3">
    <source>
        <dbReference type="ARBA" id="ARBA00023239"/>
    </source>
</evidence>
<dbReference type="InParanoid" id="A0A316VB93"/>
<name>A0A316VB93_9BASI</name>
<evidence type="ECO:0000256" key="4">
    <source>
        <dbReference type="ARBA" id="ARBA00038493"/>
    </source>
</evidence>
<evidence type="ECO:0000313" key="7">
    <source>
        <dbReference type="EMBL" id="PWN34907.1"/>
    </source>
</evidence>
<comment type="similarity">
    <text evidence="4">Belongs to the peptidase C56 family. HSP31-like subfamily.</text>
</comment>
<protein>
    <recommendedName>
        <fullName evidence="1">D-lactate dehydratase</fullName>
        <ecNumber evidence="1">4.2.1.130</ecNumber>
    </recommendedName>
</protein>
<dbReference type="EC" id="4.2.1.130" evidence="1"/>
<sequence>MATTTDNRTPKKIILVVTNVDRYDDPKHPTGLWISELTHAYDVFAAEGFQQTIISPKGGKSPLEPRSLKWPVYDASAKAWVNDKEKMALLESTLKPEDVDPNEYDAIYFTGGHAVMWDFPQDEGLQKLTREIYEKGRVISSVCHGYVRLLNVHLTDGKLLVKNKKVTGYSWNEDILAGVSKQVPYNSEQKMKDQGAKYQKSLLPFVFTVYVDDRLVTGQKSSVCQRDGQESSFFIAIRCKKRSNCY</sequence>
<evidence type="ECO:0000256" key="5">
    <source>
        <dbReference type="ARBA" id="ARBA00048082"/>
    </source>
</evidence>
<dbReference type="EMBL" id="KZ819603">
    <property type="protein sequence ID" value="PWN34907.1"/>
    <property type="molecule type" value="Genomic_DNA"/>
</dbReference>
<dbReference type="Proteomes" id="UP000245771">
    <property type="component" value="Unassembled WGS sequence"/>
</dbReference>
<keyword evidence="3" id="KW-0456">Lyase</keyword>
<evidence type="ECO:0000256" key="2">
    <source>
        <dbReference type="ARBA" id="ARBA00023016"/>
    </source>
</evidence>
<reference evidence="7 8" key="1">
    <citation type="journal article" date="2018" name="Mol. Biol. Evol.">
        <title>Broad Genomic Sampling Reveals a Smut Pathogenic Ancestry of the Fungal Clade Ustilaginomycotina.</title>
        <authorList>
            <person name="Kijpornyongpan T."/>
            <person name="Mondo S.J."/>
            <person name="Barry K."/>
            <person name="Sandor L."/>
            <person name="Lee J."/>
            <person name="Lipzen A."/>
            <person name="Pangilinan J."/>
            <person name="LaButti K."/>
            <person name="Hainaut M."/>
            <person name="Henrissat B."/>
            <person name="Grigoriev I.V."/>
            <person name="Spatafora J.W."/>
            <person name="Aime M.C."/>
        </authorList>
    </citation>
    <scope>NUCLEOTIDE SEQUENCE [LARGE SCALE GENOMIC DNA]</scope>
    <source>
        <strain evidence="7 8">MCA 3882</strain>
    </source>
</reference>
<evidence type="ECO:0000259" key="6">
    <source>
        <dbReference type="Pfam" id="PF01965"/>
    </source>
</evidence>
<dbReference type="GeneID" id="37020399"/>
<dbReference type="PANTHER" id="PTHR48094">
    <property type="entry name" value="PROTEIN/NUCLEIC ACID DEGLYCASE DJ-1-RELATED"/>
    <property type="match status" value="1"/>
</dbReference>
<dbReference type="AlphaFoldDB" id="A0A316VB93"/>
<evidence type="ECO:0000256" key="1">
    <source>
        <dbReference type="ARBA" id="ARBA00013134"/>
    </source>
</evidence>
<dbReference type="FunCoup" id="A0A316VB93">
    <property type="interactions" value="283"/>
</dbReference>
<accession>A0A316VB93</accession>